<dbReference type="EMBL" id="JAAKFY010000007">
    <property type="protein sequence ID" value="KAF3854491.1"/>
    <property type="molecule type" value="Genomic_DNA"/>
</dbReference>
<gene>
    <name evidence="2" type="ORF">F7725_022546</name>
</gene>
<organism evidence="2 3">
    <name type="scientific">Dissostichus mawsoni</name>
    <name type="common">Antarctic cod</name>
    <dbReference type="NCBI Taxonomy" id="36200"/>
    <lineage>
        <taxon>Eukaryota</taxon>
        <taxon>Metazoa</taxon>
        <taxon>Chordata</taxon>
        <taxon>Craniata</taxon>
        <taxon>Vertebrata</taxon>
        <taxon>Euteleostomi</taxon>
        <taxon>Actinopterygii</taxon>
        <taxon>Neopterygii</taxon>
        <taxon>Teleostei</taxon>
        <taxon>Neoteleostei</taxon>
        <taxon>Acanthomorphata</taxon>
        <taxon>Eupercaria</taxon>
        <taxon>Perciformes</taxon>
        <taxon>Notothenioidei</taxon>
        <taxon>Nototheniidae</taxon>
        <taxon>Dissostichus</taxon>
    </lineage>
</organism>
<protein>
    <submittedName>
        <fullName evidence="2">Uncharacterized protein</fullName>
    </submittedName>
</protein>
<evidence type="ECO:0000313" key="3">
    <source>
        <dbReference type="Proteomes" id="UP000518266"/>
    </source>
</evidence>
<dbReference type="Proteomes" id="UP000518266">
    <property type="component" value="Unassembled WGS sequence"/>
</dbReference>
<comment type="caution">
    <text evidence="2">The sequence shown here is derived from an EMBL/GenBank/DDBJ whole genome shotgun (WGS) entry which is preliminary data.</text>
</comment>
<dbReference type="AlphaFoldDB" id="A0A7J5Z089"/>
<name>A0A7J5Z089_DISMA</name>
<evidence type="ECO:0000256" key="1">
    <source>
        <dbReference type="SAM" id="MobiDB-lite"/>
    </source>
</evidence>
<reference evidence="2 3" key="1">
    <citation type="submission" date="2020-03" db="EMBL/GenBank/DDBJ databases">
        <title>Dissostichus mawsoni Genome sequencing and assembly.</title>
        <authorList>
            <person name="Park H."/>
        </authorList>
    </citation>
    <scope>NUCLEOTIDE SEQUENCE [LARGE SCALE GENOMIC DNA]</scope>
    <source>
        <strain evidence="2">DM0001</strain>
        <tissue evidence="2">Muscle</tissue>
    </source>
</reference>
<evidence type="ECO:0000313" key="2">
    <source>
        <dbReference type="EMBL" id="KAF3854491.1"/>
    </source>
</evidence>
<keyword evidence="3" id="KW-1185">Reference proteome</keyword>
<feature type="compositionally biased region" description="Acidic residues" evidence="1">
    <location>
        <begin position="297"/>
        <end position="306"/>
    </location>
</feature>
<proteinExistence type="predicted"/>
<accession>A0A7J5Z089</accession>
<sequence length="306" mass="34166">MKLRLSSSTSYSFPVSKPLISATGTEGNKWKGITYVNLNICKTPAQLQLTLLLQCFYWWIVRVLLHIPVPLRLPQFEDLAVVQGVDFVLEELQGGGLTGEGPGLVEQLNADAEKLLHQPILTEEDGVVVGGELTGFSDTKDFTQDECELDAAPGKRTLVFVFPAAVLQDKLGERHNGHRAAPLVAQTVLAFRLKRSLPQTVKDVSLLLQDGGRREVSDEPLHGDFLFDLQEEAVAAQHHALQDVQGHLLHRYVGRLGVDKAGNLEGMKDRRKKSKRECDHSQRKRLRQNNRDRPYLLDEDTGEVLP</sequence>
<feature type="region of interest" description="Disordered" evidence="1">
    <location>
        <begin position="263"/>
        <end position="306"/>
    </location>
</feature>